<keyword evidence="2" id="KW-1185">Reference proteome</keyword>
<dbReference type="OrthoDB" id="3932645at2759"/>
<comment type="caution">
    <text evidence="1">The sequence shown here is derived from an EMBL/GenBank/DDBJ whole genome shotgun (WGS) entry which is preliminary data.</text>
</comment>
<evidence type="ECO:0000313" key="1">
    <source>
        <dbReference type="EMBL" id="KAF4310463.1"/>
    </source>
</evidence>
<evidence type="ECO:0000313" key="2">
    <source>
        <dbReference type="Proteomes" id="UP000572817"/>
    </source>
</evidence>
<protein>
    <submittedName>
        <fullName evidence="1">Uncharacterized protein</fullName>
    </submittedName>
</protein>
<reference evidence="1" key="1">
    <citation type="submission" date="2020-04" db="EMBL/GenBank/DDBJ databases">
        <title>Genome Assembly and Annotation of Botryosphaeria dothidea sdau 11-99, a Latent Pathogen of Apple Fruit Ring Rot in China.</title>
        <authorList>
            <person name="Yu C."/>
            <person name="Diao Y."/>
            <person name="Lu Q."/>
            <person name="Zhao J."/>
            <person name="Cui S."/>
            <person name="Peng C."/>
            <person name="He B."/>
            <person name="Liu H."/>
        </authorList>
    </citation>
    <scope>NUCLEOTIDE SEQUENCE [LARGE SCALE GENOMIC DNA]</scope>
    <source>
        <strain evidence="1">Sdau11-99</strain>
    </source>
</reference>
<dbReference type="EMBL" id="WWBZ02000015">
    <property type="protein sequence ID" value="KAF4310463.1"/>
    <property type="molecule type" value="Genomic_DNA"/>
</dbReference>
<proteinExistence type="predicted"/>
<gene>
    <name evidence="1" type="ORF">GTA08_BOTSDO13987</name>
</gene>
<dbReference type="AlphaFoldDB" id="A0A8H4J1J4"/>
<organism evidence="1 2">
    <name type="scientific">Botryosphaeria dothidea</name>
    <dbReference type="NCBI Taxonomy" id="55169"/>
    <lineage>
        <taxon>Eukaryota</taxon>
        <taxon>Fungi</taxon>
        <taxon>Dikarya</taxon>
        <taxon>Ascomycota</taxon>
        <taxon>Pezizomycotina</taxon>
        <taxon>Dothideomycetes</taxon>
        <taxon>Dothideomycetes incertae sedis</taxon>
        <taxon>Botryosphaeriales</taxon>
        <taxon>Botryosphaeriaceae</taxon>
        <taxon>Botryosphaeria</taxon>
    </lineage>
</organism>
<dbReference type="Proteomes" id="UP000572817">
    <property type="component" value="Unassembled WGS sequence"/>
</dbReference>
<name>A0A8H4J1J4_9PEZI</name>
<sequence length="360" mass="39070">MLSIKRACERCMAALPRPSSTLVPSFAATRDYYAARDTVDLERAELVRIISWTRKMAIKLTGMASAPGPADDFDWAPCPPARRRHGLSALVSSANLNCSADMPGEMLWLNLLWDLGLAWHVLVAAVGAGSTVTAIQGCVANDGSASATAACVFGIASTIVTIGSAYQAMQAAGWRGEEDDAELHQRRLEAAIHHILGRSFGHDPELLGHVGHTHRLGRRDAQYYLHPRAPLFRFSHPALGLMDLAAREHANGTHFTLSYANHGLERRQSFQHERLSNHLFEGRFDAPPPPDAAYDDVLDAVSCFAGGEWRDGHVLSVQMYDNTHHATFGYASLGILENGDADADLKAFGPTGMPLPVPDC</sequence>
<accession>A0A8H4J1J4</accession>